<keyword evidence="2" id="KW-1185">Reference proteome</keyword>
<evidence type="ECO:0000313" key="2">
    <source>
        <dbReference type="Proteomes" id="UP001341840"/>
    </source>
</evidence>
<dbReference type="Proteomes" id="UP001341840">
    <property type="component" value="Unassembled WGS sequence"/>
</dbReference>
<sequence>MSRNPPLFGDVLSAEEPVLGCYFVRVSFRSRISNEWISGCGTIPDRLIGIV</sequence>
<protein>
    <submittedName>
        <fullName evidence="1">Uncharacterized protein</fullName>
    </submittedName>
</protein>
<organism evidence="1 2">
    <name type="scientific">Stylosanthes scabra</name>
    <dbReference type="NCBI Taxonomy" id="79078"/>
    <lineage>
        <taxon>Eukaryota</taxon>
        <taxon>Viridiplantae</taxon>
        <taxon>Streptophyta</taxon>
        <taxon>Embryophyta</taxon>
        <taxon>Tracheophyta</taxon>
        <taxon>Spermatophyta</taxon>
        <taxon>Magnoliopsida</taxon>
        <taxon>eudicotyledons</taxon>
        <taxon>Gunneridae</taxon>
        <taxon>Pentapetalae</taxon>
        <taxon>rosids</taxon>
        <taxon>fabids</taxon>
        <taxon>Fabales</taxon>
        <taxon>Fabaceae</taxon>
        <taxon>Papilionoideae</taxon>
        <taxon>50 kb inversion clade</taxon>
        <taxon>dalbergioids sensu lato</taxon>
        <taxon>Dalbergieae</taxon>
        <taxon>Pterocarpus clade</taxon>
        <taxon>Stylosanthes</taxon>
    </lineage>
</organism>
<name>A0ABU6UYM3_9FABA</name>
<feature type="non-terminal residue" evidence="1">
    <location>
        <position position="51"/>
    </location>
</feature>
<reference evidence="1 2" key="1">
    <citation type="journal article" date="2023" name="Plants (Basel)">
        <title>Bridging the Gap: Combining Genomics and Transcriptomics Approaches to Understand Stylosanthes scabra, an Orphan Legume from the Brazilian Caatinga.</title>
        <authorList>
            <person name="Ferreira-Neto J.R.C."/>
            <person name="da Silva M.D."/>
            <person name="Binneck E."/>
            <person name="de Melo N.F."/>
            <person name="da Silva R.H."/>
            <person name="de Melo A.L.T.M."/>
            <person name="Pandolfi V."/>
            <person name="Bustamante F.O."/>
            <person name="Brasileiro-Vidal A.C."/>
            <person name="Benko-Iseppon A.M."/>
        </authorList>
    </citation>
    <scope>NUCLEOTIDE SEQUENCE [LARGE SCALE GENOMIC DNA]</scope>
    <source>
        <tissue evidence="1">Leaves</tissue>
    </source>
</reference>
<dbReference type="EMBL" id="JASCZI010125259">
    <property type="protein sequence ID" value="MED6166236.1"/>
    <property type="molecule type" value="Genomic_DNA"/>
</dbReference>
<gene>
    <name evidence="1" type="ORF">PIB30_107078</name>
</gene>
<evidence type="ECO:0000313" key="1">
    <source>
        <dbReference type="EMBL" id="MED6166236.1"/>
    </source>
</evidence>
<comment type="caution">
    <text evidence="1">The sequence shown here is derived from an EMBL/GenBank/DDBJ whole genome shotgun (WGS) entry which is preliminary data.</text>
</comment>
<accession>A0ABU6UYM3</accession>
<proteinExistence type="predicted"/>